<dbReference type="VEuPathDB" id="FungiDB:TEQG_07230"/>
<evidence type="ECO:0000313" key="2">
    <source>
        <dbReference type="EMBL" id="EGE08301.1"/>
    </source>
</evidence>
<sequence length="214" mass="23653">MSEISTDGVIALKAAVTTLKNVWIIEGRAEMRHSTAYANNKELSTGLPLPLPMPHAHKMTAQVIDTPISVESRLLIPGSPKTRQRKYRELDMIDAEKTSIDQTSSLSQKPRIAASSKPSCPNTHCRTELLLALRVVNARSTQFPDPFESMENRLRDHINNAGTISHWVELMRKMQVFRIMDLVGVTVFCGQISGSREGASGISSGLVGWISTDR</sequence>
<organism evidence="2 3">
    <name type="scientific">Trichophyton equinum (strain ATCC MYA-4606 / CBS 127.97)</name>
    <name type="common">Horse ringworm fungus</name>
    <dbReference type="NCBI Taxonomy" id="559882"/>
    <lineage>
        <taxon>Eukaryota</taxon>
        <taxon>Fungi</taxon>
        <taxon>Dikarya</taxon>
        <taxon>Ascomycota</taxon>
        <taxon>Pezizomycotina</taxon>
        <taxon>Eurotiomycetes</taxon>
        <taxon>Eurotiomycetidae</taxon>
        <taxon>Onygenales</taxon>
        <taxon>Arthrodermataceae</taxon>
        <taxon>Trichophyton</taxon>
    </lineage>
</organism>
<dbReference type="HOGENOM" id="CLU_1289766_0_0_1"/>
<evidence type="ECO:0000256" key="1">
    <source>
        <dbReference type="SAM" id="MobiDB-lite"/>
    </source>
</evidence>
<reference evidence="3" key="1">
    <citation type="journal article" date="2012" name="MBio">
        <title>Comparative genome analysis of Trichophyton rubrum and related dermatophytes reveals candidate genes involved in infection.</title>
        <authorList>
            <person name="Martinez D.A."/>
            <person name="Oliver B.G."/>
            <person name="Graeser Y."/>
            <person name="Goldberg J.M."/>
            <person name="Li W."/>
            <person name="Martinez-Rossi N.M."/>
            <person name="Monod M."/>
            <person name="Shelest E."/>
            <person name="Barton R.C."/>
            <person name="Birch E."/>
            <person name="Brakhage A.A."/>
            <person name="Chen Z."/>
            <person name="Gurr S.J."/>
            <person name="Heiman D."/>
            <person name="Heitman J."/>
            <person name="Kosti I."/>
            <person name="Rossi A."/>
            <person name="Saif S."/>
            <person name="Samalova M."/>
            <person name="Saunders C.W."/>
            <person name="Shea T."/>
            <person name="Summerbell R.C."/>
            <person name="Xu J."/>
            <person name="Young S."/>
            <person name="Zeng Q."/>
            <person name="Birren B.W."/>
            <person name="Cuomo C.A."/>
            <person name="White T.C."/>
        </authorList>
    </citation>
    <scope>NUCLEOTIDE SEQUENCE [LARGE SCALE GENOMIC DNA]</scope>
    <source>
        <strain evidence="3">ATCC MYA-4606 / CBS 127.97</strain>
    </source>
</reference>
<proteinExistence type="predicted"/>
<protein>
    <submittedName>
        <fullName evidence="2">Uncharacterized protein</fullName>
    </submittedName>
</protein>
<accession>F2Q2D3</accession>
<keyword evidence="3" id="KW-1185">Reference proteome</keyword>
<feature type="region of interest" description="Disordered" evidence="1">
    <location>
        <begin position="100"/>
        <end position="119"/>
    </location>
</feature>
<name>F2Q2D3_TRIEC</name>
<dbReference type="Proteomes" id="UP000009169">
    <property type="component" value="Unassembled WGS sequence"/>
</dbReference>
<dbReference type="AlphaFoldDB" id="F2Q2D3"/>
<gene>
    <name evidence="2" type="ORF">TEQG_07230</name>
</gene>
<dbReference type="EMBL" id="DS995776">
    <property type="protein sequence ID" value="EGE08301.1"/>
    <property type="molecule type" value="Genomic_DNA"/>
</dbReference>
<evidence type="ECO:0000313" key="3">
    <source>
        <dbReference type="Proteomes" id="UP000009169"/>
    </source>
</evidence>